<accession>A0A0W0U513</accession>
<organism evidence="2 3">
    <name type="scientific">Legionella geestiana</name>
    <dbReference type="NCBI Taxonomy" id="45065"/>
    <lineage>
        <taxon>Bacteria</taxon>
        <taxon>Pseudomonadati</taxon>
        <taxon>Pseudomonadota</taxon>
        <taxon>Gammaproteobacteria</taxon>
        <taxon>Legionellales</taxon>
        <taxon>Legionellaceae</taxon>
        <taxon>Legionella</taxon>
    </lineage>
</organism>
<dbReference type="InterPro" id="IPR013429">
    <property type="entry name" value="Regulatory_FmdB_Zinc_ribbon"/>
</dbReference>
<dbReference type="AlphaFoldDB" id="A0A0W0U513"/>
<dbReference type="PATRIC" id="fig|45065.4.peg.667"/>
<dbReference type="PANTHER" id="PTHR34404:SF2">
    <property type="entry name" value="CONSERVED SERINE RICH PROTEIN"/>
    <property type="match status" value="1"/>
</dbReference>
<gene>
    <name evidence="2" type="ORF">Lgee_0628</name>
</gene>
<dbReference type="NCBIfam" id="TIGR02605">
    <property type="entry name" value="CxxC_CxxC_SSSS"/>
    <property type="match status" value="1"/>
</dbReference>
<dbReference type="RefSeq" id="WP_028387166.1">
    <property type="nucleotide sequence ID" value="NZ_CAAAHN010000003.1"/>
</dbReference>
<comment type="caution">
    <text evidence="2">The sequence shown here is derived from an EMBL/GenBank/DDBJ whole genome shotgun (WGS) entry which is preliminary data.</text>
</comment>
<dbReference type="Proteomes" id="UP000054785">
    <property type="component" value="Unassembled WGS sequence"/>
</dbReference>
<dbReference type="Pfam" id="PF09723">
    <property type="entry name" value="Zn_ribbon_8"/>
    <property type="match status" value="1"/>
</dbReference>
<evidence type="ECO:0000313" key="2">
    <source>
        <dbReference type="EMBL" id="KTD02715.1"/>
    </source>
</evidence>
<reference evidence="2 3" key="1">
    <citation type="submission" date="2015-11" db="EMBL/GenBank/DDBJ databases">
        <title>Genomic analysis of 38 Legionella species identifies large and diverse effector repertoires.</title>
        <authorList>
            <person name="Burstein D."/>
            <person name="Amaro F."/>
            <person name="Zusman T."/>
            <person name="Lifshitz Z."/>
            <person name="Cohen O."/>
            <person name="Gilbert J.A."/>
            <person name="Pupko T."/>
            <person name="Shuman H.A."/>
            <person name="Segal G."/>
        </authorList>
    </citation>
    <scope>NUCLEOTIDE SEQUENCE [LARGE SCALE GENOMIC DNA]</scope>
    <source>
        <strain evidence="2 3">ATCC 49504</strain>
    </source>
</reference>
<feature type="domain" description="Putative regulatory protein FmdB zinc ribbon" evidence="1">
    <location>
        <begin position="1"/>
        <end position="42"/>
    </location>
</feature>
<protein>
    <submittedName>
        <fullName evidence="2">Zinc ribbon domain protein</fullName>
    </submittedName>
</protein>
<name>A0A0W0U513_9GAMM</name>
<dbReference type="STRING" id="45065.Lgee_0628"/>
<dbReference type="SMART" id="SM00834">
    <property type="entry name" value="CxxC_CXXC_SSSS"/>
    <property type="match status" value="1"/>
</dbReference>
<keyword evidence="3" id="KW-1185">Reference proteome</keyword>
<dbReference type="OrthoDB" id="9813321at2"/>
<evidence type="ECO:0000259" key="1">
    <source>
        <dbReference type="SMART" id="SM00834"/>
    </source>
</evidence>
<dbReference type="PANTHER" id="PTHR34404">
    <property type="entry name" value="REGULATORY PROTEIN, FMDB FAMILY"/>
    <property type="match status" value="1"/>
</dbReference>
<evidence type="ECO:0000313" key="3">
    <source>
        <dbReference type="Proteomes" id="UP000054785"/>
    </source>
</evidence>
<proteinExistence type="predicted"/>
<sequence>MPIYEYQCSGCNHHFDLMQKMSDKPVTQCPKCFEQTAVRLVSAPSFQLKGTGWYATDYKKPASDTSGSSGSDSGGKKDA</sequence>
<dbReference type="EMBL" id="LNYC01000018">
    <property type="protein sequence ID" value="KTD02715.1"/>
    <property type="molecule type" value="Genomic_DNA"/>
</dbReference>